<evidence type="ECO:0000313" key="2">
    <source>
        <dbReference type="Proteomes" id="UP000552097"/>
    </source>
</evidence>
<dbReference type="Proteomes" id="UP000552097">
    <property type="component" value="Unassembled WGS sequence"/>
</dbReference>
<dbReference type="EMBL" id="JACHMO010000001">
    <property type="protein sequence ID" value="MBB5808416.1"/>
    <property type="molecule type" value="Genomic_DNA"/>
</dbReference>
<sequence>MAYTYRALVLRHGHLLYLDLPRPTKGFRVQLDYGQAGIRRMNTLDFFASSQVSRVEHSRRSDEPKTVNISFDGWMLPRAGVAFVWVLEEGVDAPS</sequence>
<organism evidence="1 2">
    <name type="scientific">Saccharothrix ecbatanensis</name>
    <dbReference type="NCBI Taxonomy" id="1105145"/>
    <lineage>
        <taxon>Bacteria</taxon>
        <taxon>Bacillati</taxon>
        <taxon>Actinomycetota</taxon>
        <taxon>Actinomycetes</taxon>
        <taxon>Pseudonocardiales</taxon>
        <taxon>Pseudonocardiaceae</taxon>
        <taxon>Saccharothrix</taxon>
    </lineage>
</organism>
<evidence type="ECO:0000313" key="1">
    <source>
        <dbReference type="EMBL" id="MBB5808416.1"/>
    </source>
</evidence>
<dbReference type="AlphaFoldDB" id="A0A7W9HUK7"/>
<proteinExistence type="predicted"/>
<accession>A0A7W9HUK7</accession>
<reference evidence="1 2" key="1">
    <citation type="submission" date="2020-08" db="EMBL/GenBank/DDBJ databases">
        <title>Sequencing the genomes of 1000 actinobacteria strains.</title>
        <authorList>
            <person name="Klenk H.-P."/>
        </authorList>
    </citation>
    <scope>NUCLEOTIDE SEQUENCE [LARGE SCALE GENOMIC DNA]</scope>
    <source>
        <strain evidence="1 2">DSM 45486</strain>
    </source>
</reference>
<dbReference type="RefSeq" id="WP_184928317.1">
    <property type="nucleotide sequence ID" value="NZ_JACHMO010000001.1"/>
</dbReference>
<comment type="caution">
    <text evidence="1">The sequence shown here is derived from an EMBL/GenBank/DDBJ whole genome shotgun (WGS) entry which is preliminary data.</text>
</comment>
<keyword evidence="2" id="KW-1185">Reference proteome</keyword>
<protein>
    <submittedName>
        <fullName evidence="1">Uncharacterized protein</fullName>
    </submittedName>
</protein>
<gene>
    <name evidence="1" type="ORF">F4560_008184</name>
</gene>
<name>A0A7W9HUK7_9PSEU</name>